<proteinExistence type="predicted"/>
<gene>
    <name evidence="1" type="ORF">FHS34_001978</name>
</gene>
<accession>A0A7W9UPN3</accession>
<dbReference type="Proteomes" id="UP000585836">
    <property type="component" value="Unassembled WGS sequence"/>
</dbReference>
<dbReference type="AlphaFoldDB" id="A0A7W9UPN3"/>
<evidence type="ECO:0000313" key="1">
    <source>
        <dbReference type="EMBL" id="MBB5926522.1"/>
    </source>
</evidence>
<organism evidence="1 2">
    <name type="scientific">Streptomyces echinatus</name>
    <dbReference type="NCBI Taxonomy" id="67293"/>
    <lineage>
        <taxon>Bacteria</taxon>
        <taxon>Bacillati</taxon>
        <taxon>Actinomycetota</taxon>
        <taxon>Actinomycetes</taxon>
        <taxon>Kitasatosporales</taxon>
        <taxon>Streptomycetaceae</taxon>
        <taxon>Streptomyces</taxon>
    </lineage>
</organism>
<protein>
    <submittedName>
        <fullName evidence="1">Uncharacterized protein</fullName>
    </submittedName>
</protein>
<evidence type="ECO:0000313" key="2">
    <source>
        <dbReference type="Proteomes" id="UP000585836"/>
    </source>
</evidence>
<comment type="caution">
    <text evidence="1">The sequence shown here is derived from an EMBL/GenBank/DDBJ whole genome shotgun (WGS) entry which is preliminary data.</text>
</comment>
<keyword evidence="2" id="KW-1185">Reference proteome</keyword>
<reference evidence="1 2" key="1">
    <citation type="submission" date="2020-08" db="EMBL/GenBank/DDBJ databases">
        <title>Genomic Encyclopedia of Type Strains, Phase III (KMG-III): the genomes of soil and plant-associated and newly described type strains.</title>
        <authorList>
            <person name="Whitman W."/>
        </authorList>
    </citation>
    <scope>NUCLEOTIDE SEQUENCE [LARGE SCALE GENOMIC DNA]</scope>
    <source>
        <strain evidence="1 2">CECT 3313</strain>
    </source>
</reference>
<dbReference type="EMBL" id="JACHJK010000003">
    <property type="protein sequence ID" value="MBB5926522.1"/>
    <property type="molecule type" value="Genomic_DNA"/>
</dbReference>
<sequence>MTSGEHQTLIRKPLLHRARRVRRLDAKVDLPQMSSDSITQACTARTAVEANAASRGTRKLHRYMSDL</sequence>
<name>A0A7W9UPN3_9ACTN</name>